<comment type="subcellular location">
    <subcellularLocation>
        <location evidence="1">Cytoplasm</location>
    </subcellularLocation>
</comment>
<evidence type="ECO:0000256" key="8">
    <source>
        <dbReference type="ARBA" id="ARBA00022840"/>
    </source>
</evidence>
<dbReference type="GO" id="GO:0005524">
    <property type="term" value="F:ATP binding"/>
    <property type="evidence" value="ECO:0007669"/>
    <property type="project" value="UniProtKB-KW"/>
</dbReference>
<dbReference type="EMBL" id="MU253930">
    <property type="protein sequence ID" value="KAG9244082.1"/>
    <property type="molecule type" value="Genomic_DNA"/>
</dbReference>
<dbReference type="Proteomes" id="UP000887226">
    <property type="component" value="Unassembled WGS sequence"/>
</dbReference>
<evidence type="ECO:0000256" key="1">
    <source>
        <dbReference type="ARBA" id="ARBA00004496"/>
    </source>
</evidence>
<keyword evidence="7 12" id="KW-0547">Nucleotide-binding</keyword>
<dbReference type="FunFam" id="3.40.50.620:FF:000033">
    <property type="entry name" value="tryptophan--tRNA ligase, cytoplasmic"/>
    <property type="match status" value="1"/>
</dbReference>
<evidence type="ECO:0000256" key="11">
    <source>
        <dbReference type="ARBA" id="ARBA00030268"/>
    </source>
</evidence>
<evidence type="ECO:0000256" key="12">
    <source>
        <dbReference type="RuleBase" id="RU363036"/>
    </source>
</evidence>
<keyword evidence="6 12" id="KW-0436">Ligase</keyword>
<dbReference type="PROSITE" id="PS00178">
    <property type="entry name" value="AA_TRNA_LIGASE_I"/>
    <property type="match status" value="1"/>
</dbReference>
<keyword evidence="14" id="KW-1185">Reference proteome</keyword>
<dbReference type="Pfam" id="PF00579">
    <property type="entry name" value="tRNA-synt_1b"/>
    <property type="match status" value="1"/>
</dbReference>
<comment type="similarity">
    <text evidence="2 12">Belongs to the class-I aminoacyl-tRNA synthetase family.</text>
</comment>
<dbReference type="EC" id="6.1.1.2" evidence="3"/>
<keyword evidence="5" id="KW-0963">Cytoplasm</keyword>
<dbReference type="InterPro" id="IPR002306">
    <property type="entry name" value="Trp-tRNA-ligase"/>
</dbReference>
<dbReference type="GO" id="GO:0004830">
    <property type="term" value="F:tryptophan-tRNA ligase activity"/>
    <property type="evidence" value="ECO:0007669"/>
    <property type="project" value="UniProtKB-EC"/>
</dbReference>
<organism evidence="13 14">
    <name type="scientific">Calycina marina</name>
    <dbReference type="NCBI Taxonomy" id="1763456"/>
    <lineage>
        <taxon>Eukaryota</taxon>
        <taxon>Fungi</taxon>
        <taxon>Dikarya</taxon>
        <taxon>Ascomycota</taxon>
        <taxon>Pezizomycotina</taxon>
        <taxon>Leotiomycetes</taxon>
        <taxon>Helotiales</taxon>
        <taxon>Pezizellaceae</taxon>
        <taxon>Calycina</taxon>
    </lineage>
</organism>
<name>A0A9P7Z2S7_9HELO</name>
<dbReference type="PANTHER" id="PTHR10055">
    <property type="entry name" value="TRYPTOPHANYL-TRNA SYNTHETASE"/>
    <property type="match status" value="1"/>
</dbReference>
<dbReference type="CDD" id="cd00806">
    <property type="entry name" value="TrpRS_core"/>
    <property type="match status" value="1"/>
</dbReference>
<dbReference type="PANTHER" id="PTHR10055:SF1">
    <property type="entry name" value="TRYPTOPHAN--TRNA LIGASE, CYTOPLASMIC"/>
    <property type="match status" value="1"/>
</dbReference>
<evidence type="ECO:0000256" key="4">
    <source>
        <dbReference type="ARBA" id="ARBA00013782"/>
    </source>
</evidence>
<dbReference type="InterPro" id="IPR001412">
    <property type="entry name" value="aa-tRNA-synth_I_CS"/>
</dbReference>
<reference evidence="13" key="1">
    <citation type="journal article" date="2021" name="IMA Fungus">
        <title>Genomic characterization of three marine fungi, including Emericellopsis atlantica sp. nov. with signatures of a generalist lifestyle and marine biomass degradation.</title>
        <authorList>
            <person name="Hagestad O.C."/>
            <person name="Hou L."/>
            <person name="Andersen J.H."/>
            <person name="Hansen E.H."/>
            <person name="Altermark B."/>
            <person name="Li C."/>
            <person name="Kuhnert E."/>
            <person name="Cox R.J."/>
            <person name="Crous P.W."/>
            <person name="Spatafora J.W."/>
            <person name="Lail K."/>
            <person name="Amirebrahimi M."/>
            <person name="Lipzen A."/>
            <person name="Pangilinan J."/>
            <person name="Andreopoulos W."/>
            <person name="Hayes R.D."/>
            <person name="Ng V."/>
            <person name="Grigoriev I.V."/>
            <person name="Jackson S.A."/>
            <person name="Sutton T.D.S."/>
            <person name="Dobson A.D.W."/>
            <person name="Rama T."/>
        </authorList>
    </citation>
    <scope>NUCLEOTIDE SEQUENCE</scope>
    <source>
        <strain evidence="13">TRa3180A</strain>
    </source>
</reference>
<dbReference type="FunFam" id="1.10.240.10:FF:000003">
    <property type="entry name" value="Tryptophan--tRNA ligase, cytoplasmic"/>
    <property type="match status" value="1"/>
</dbReference>
<evidence type="ECO:0000256" key="6">
    <source>
        <dbReference type="ARBA" id="ARBA00022598"/>
    </source>
</evidence>
<dbReference type="GO" id="GO:0005737">
    <property type="term" value="C:cytoplasm"/>
    <property type="evidence" value="ECO:0007669"/>
    <property type="project" value="UniProtKB-SubCell"/>
</dbReference>
<protein>
    <recommendedName>
        <fullName evidence="4">Tryptophan--tRNA ligase, cytoplasmic</fullName>
        <ecNumber evidence="3">6.1.1.2</ecNumber>
    </recommendedName>
    <alternativeName>
        <fullName evidence="11">Tryptophanyl-tRNA synthetase</fullName>
    </alternativeName>
</protein>
<dbReference type="AlphaFoldDB" id="A0A9P7Z2S7"/>
<dbReference type="GO" id="GO:0006436">
    <property type="term" value="P:tryptophanyl-tRNA aminoacylation"/>
    <property type="evidence" value="ECO:0007669"/>
    <property type="project" value="InterPro"/>
</dbReference>
<proteinExistence type="inferred from homology"/>
<dbReference type="SUPFAM" id="SSF52374">
    <property type="entry name" value="Nucleotidylyl transferase"/>
    <property type="match status" value="1"/>
</dbReference>
<evidence type="ECO:0000313" key="13">
    <source>
        <dbReference type="EMBL" id="KAG9244082.1"/>
    </source>
</evidence>
<keyword evidence="9 12" id="KW-0648">Protein biosynthesis</keyword>
<evidence type="ECO:0000256" key="3">
    <source>
        <dbReference type="ARBA" id="ARBA00013161"/>
    </source>
</evidence>
<dbReference type="Gene3D" id="1.10.240.10">
    <property type="entry name" value="Tyrosyl-Transfer RNA Synthetase"/>
    <property type="match status" value="1"/>
</dbReference>
<evidence type="ECO:0000256" key="2">
    <source>
        <dbReference type="ARBA" id="ARBA00005594"/>
    </source>
</evidence>
<evidence type="ECO:0000256" key="7">
    <source>
        <dbReference type="ARBA" id="ARBA00022741"/>
    </source>
</evidence>
<dbReference type="OrthoDB" id="10261385at2759"/>
<gene>
    <name evidence="13" type="ORF">BJ878DRAFT_576016</name>
</gene>
<evidence type="ECO:0000256" key="5">
    <source>
        <dbReference type="ARBA" id="ARBA00022490"/>
    </source>
</evidence>
<dbReference type="InterPro" id="IPR002305">
    <property type="entry name" value="aa-tRNA-synth_Ic"/>
</dbReference>
<sequence length="476" mass="53455">MVDSDLQPTDTAVIITDAPIECNAKQQKIDPWNVAGEVGADGKVKAIDYFKLVDEFGTKRITKEDLERFEKVTGHKPHRFMRRGIVFSHRDLNLILDRYEKGEPFFMYTGRGPSSDSMHIGHTVPFEFTKWLHNVLDVPLIIMLTDDEKYLFGKKTIEEVQSYTAGNAKDIIAVGFDPKKTFMFSDFDFMGGAFYQNTTRMAKHMTLNVVQAVFGFDNSSNVGKFHFAAIQGATSFASSFPHIFGDDASKTNLIPSLIPCAIDQDPYFRLTRDVASRLHFAKPSLIHARFLDALQGPGSKMSASDDKSAVFMKDTPGQIKKKINSFAFSGGQETVTLQRELGGNPDVDVAFQYLNFFMEDDKELERIRAAYKKGEMLTGELKAICIQYLTDYCVGFQERRAAVTDEVVKDFFATKPLECRGLTMAMKRQAAEGPAPEAGNGVPLTKNQLKKLEKEKMIAAKKEAERKEKIKNTSFP</sequence>
<evidence type="ECO:0000313" key="14">
    <source>
        <dbReference type="Proteomes" id="UP000887226"/>
    </source>
</evidence>
<dbReference type="InterPro" id="IPR014729">
    <property type="entry name" value="Rossmann-like_a/b/a_fold"/>
</dbReference>
<dbReference type="NCBIfam" id="TIGR00233">
    <property type="entry name" value="trpS"/>
    <property type="match status" value="1"/>
</dbReference>
<accession>A0A9P7Z2S7</accession>
<comment type="caution">
    <text evidence="13">The sequence shown here is derived from an EMBL/GenBank/DDBJ whole genome shotgun (WGS) entry which is preliminary data.</text>
</comment>
<dbReference type="Gene3D" id="3.40.50.620">
    <property type="entry name" value="HUPs"/>
    <property type="match status" value="1"/>
</dbReference>
<evidence type="ECO:0000256" key="10">
    <source>
        <dbReference type="ARBA" id="ARBA00023146"/>
    </source>
</evidence>
<evidence type="ECO:0000256" key="9">
    <source>
        <dbReference type="ARBA" id="ARBA00022917"/>
    </source>
</evidence>
<dbReference type="PRINTS" id="PR01039">
    <property type="entry name" value="TRNASYNTHTRP"/>
</dbReference>
<keyword evidence="10 12" id="KW-0030">Aminoacyl-tRNA synthetase</keyword>
<keyword evidence="8 12" id="KW-0067">ATP-binding</keyword>